<dbReference type="RefSeq" id="WP_053782438.1">
    <property type="nucleotide sequence ID" value="NZ_LITU01000069.1"/>
</dbReference>
<dbReference type="PATRIC" id="fig|1705561.3.peg.4121"/>
<dbReference type="AlphaFoldDB" id="A0A0M9BLM1"/>
<gene>
    <name evidence="1" type="ORF">AMS66_19800</name>
</gene>
<keyword evidence="2" id="KW-1185">Reference proteome</keyword>
<dbReference type="Proteomes" id="UP000037688">
    <property type="component" value="Unassembled WGS sequence"/>
</dbReference>
<reference evidence="1 2" key="1">
    <citation type="submission" date="2015-08" db="EMBL/GenBank/DDBJ databases">
        <title>Draft genome sequence of cellulolytic and xylanolytic Paenibacillus sp. A59, isolated from a decaying forest soil from Patagonia, Argentina.</title>
        <authorList>
            <person name="Ghio S."/>
            <person name="Caceres A.M."/>
            <person name="Talia P."/>
            <person name="Grasso D."/>
            <person name="Campos E."/>
        </authorList>
    </citation>
    <scope>NUCLEOTIDE SEQUENCE [LARGE SCALE GENOMIC DNA]</scope>
    <source>
        <strain evidence="1 2">A59</strain>
    </source>
</reference>
<proteinExistence type="predicted"/>
<name>A0A0M9BLM1_9BACL</name>
<protein>
    <submittedName>
        <fullName evidence="1">Uncharacterized protein</fullName>
    </submittedName>
</protein>
<comment type="caution">
    <text evidence="1">The sequence shown here is derived from an EMBL/GenBank/DDBJ whole genome shotgun (WGS) entry which is preliminary data.</text>
</comment>
<evidence type="ECO:0000313" key="1">
    <source>
        <dbReference type="EMBL" id="KOY14778.1"/>
    </source>
</evidence>
<organism evidence="1 2">
    <name type="scientific">Paenibacillus xylanivorans</name>
    <dbReference type="NCBI Taxonomy" id="1705561"/>
    <lineage>
        <taxon>Bacteria</taxon>
        <taxon>Bacillati</taxon>
        <taxon>Bacillota</taxon>
        <taxon>Bacilli</taxon>
        <taxon>Bacillales</taxon>
        <taxon>Paenibacillaceae</taxon>
        <taxon>Paenibacillus</taxon>
    </lineage>
</organism>
<accession>A0A0M9BLM1</accession>
<dbReference type="EMBL" id="LITU01000069">
    <property type="protein sequence ID" value="KOY14778.1"/>
    <property type="molecule type" value="Genomic_DNA"/>
</dbReference>
<evidence type="ECO:0000313" key="2">
    <source>
        <dbReference type="Proteomes" id="UP000037688"/>
    </source>
</evidence>
<sequence length="83" mass="9438">MAAAPFFVKLTGKRCQLKKITQKKKKLVFLINGTVLRQKFCTAGIRMNAAGCHYTFISAEKPDLSVFFYFYVVKNVSLKNAQK</sequence>